<protein>
    <recommendedName>
        <fullName evidence="3">DUF935 family protein</fullName>
    </recommendedName>
</protein>
<keyword evidence="2" id="KW-1185">Reference proteome</keyword>
<reference evidence="1 2" key="1">
    <citation type="submission" date="2019-12" db="EMBL/GenBank/DDBJ databases">
        <title>Novel species isolated from a subtropical stream in China.</title>
        <authorList>
            <person name="Lu H."/>
        </authorList>
    </citation>
    <scope>NUCLEOTIDE SEQUENCE [LARGE SCALE GENOMIC DNA]</scope>
    <source>
        <strain evidence="1 2">CY42W</strain>
    </source>
</reference>
<sequence length="90" mass="9313">PRGARLEAPPPAAVFDLSIARQKSAALLPSLQRGALNDAALTALQAALTGAPPHLVQQLNAVLDALNDFDFPQAYAALQALQASLSTETP</sequence>
<name>A0ABW9W9L5_9BURK</name>
<organism evidence="1 2">
    <name type="scientific">Duganella levis</name>
    <dbReference type="NCBI Taxonomy" id="2692169"/>
    <lineage>
        <taxon>Bacteria</taxon>
        <taxon>Pseudomonadati</taxon>
        <taxon>Pseudomonadota</taxon>
        <taxon>Betaproteobacteria</taxon>
        <taxon>Burkholderiales</taxon>
        <taxon>Oxalobacteraceae</taxon>
        <taxon>Telluria group</taxon>
        <taxon>Duganella</taxon>
    </lineage>
</organism>
<proteinExistence type="predicted"/>
<accession>A0ABW9W9L5</accession>
<dbReference type="RefSeq" id="WP_161058214.1">
    <property type="nucleotide sequence ID" value="NZ_WWCT01000045.1"/>
</dbReference>
<evidence type="ECO:0008006" key="3">
    <source>
        <dbReference type="Google" id="ProtNLM"/>
    </source>
</evidence>
<dbReference type="EMBL" id="WWCT01000045">
    <property type="protein sequence ID" value="MYN30565.1"/>
    <property type="molecule type" value="Genomic_DNA"/>
</dbReference>
<evidence type="ECO:0000313" key="1">
    <source>
        <dbReference type="EMBL" id="MYN30565.1"/>
    </source>
</evidence>
<comment type="caution">
    <text evidence="1">The sequence shown here is derived from an EMBL/GenBank/DDBJ whole genome shotgun (WGS) entry which is preliminary data.</text>
</comment>
<dbReference type="Proteomes" id="UP000642144">
    <property type="component" value="Unassembled WGS sequence"/>
</dbReference>
<feature type="non-terminal residue" evidence="1">
    <location>
        <position position="1"/>
    </location>
</feature>
<gene>
    <name evidence="1" type="ORF">GTP69_29605</name>
</gene>
<evidence type="ECO:0000313" key="2">
    <source>
        <dbReference type="Proteomes" id="UP000642144"/>
    </source>
</evidence>